<dbReference type="Gene3D" id="3.30.1360.20">
    <property type="entry name" value="Transcriptional coactivator/pterin dehydratase"/>
    <property type="match status" value="1"/>
</dbReference>
<gene>
    <name evidence="5" type="ordered locus">BMS_1625</name>
</gene>
<keyword evidence="6" id="KW-1185">Reference proteome</keyword>
<protein>
    <recommendedName>
        <fullName evidence="3">4a-hydroxytetrahydrobiopterin dehydratase</fullName>
        <ecNumber evidence="3">4.2.1.96</ecNumber>
    </recommendedName>
</protein>
<sequence>MENLNEKKCIPCSGDIPPLDIVLKRKLKTQIDGEWEFTHNETRLYRSTKFKDFATPLALAAAIGALAEEQWHHPELTIGFGHIDIEIWTHKIDDLVESDFIFAAKVDQIISKVLS</sequence>
<comment type="similarity">
    <text evidence="2">Belongs to the pterin-4-alpha-carbinolamine dehydratase family.</text>
</comment>
<dbReference type="HOGENOM" id="CLU_081974_2_2_7"/>
<dbReference type="OrthoDB" id="5294615at2"/>
<evidence type="ECO:0000313" key="6">
    <source>
        <dbReference type="Proteomes" id="UP000008963"/>
    </source>
</evidence>
<comment type="catalytic activity">
    <reaction evidence="1">
        <text>(4aS,6R)-4a-hydroxy-L-erythro-5,6,7,8-tetrahydrobiopterin = (6R)-L-erythro-6,7-dihydrobiopterin + H2O</text>
        <dbReference type="Rhea" id="RHEA:11920"/>
        <dbReference type="ChEBI" id="CHEBI:15377"/>
        <dbReference type="ChEBI" id="CHEBI:15642"/>
        <dbReference type="ChEBI" id="CHEBI:43120"/>
        <dbReference type="EC" id="4.2.1.96"/>
    </reaction>
</comment>
<dbReference type="PATRIC" id="fig|862908.3.peg.1547"/>
<evidence type="ECO:0000256" key="2">
    <source>
        <dbReference type="ARBA" id="ARBA00006472"/>
    </source>
</evidence>
<dbReference type="AlphaFoldDB" id="E1X0Y0"/>
<dbReference type="EMBL" id="FQ312005">
    <property type="protein sequence ID" value="CBW26469.1"/>
    <property type="molecule type" value="Genomic_DNA"/>
</dbReference>
<keyword evidence="4" id="KW-0456">Lyase</keyword>
<evidence type="ECO:0000256" key="4">
    <source>
        <dbReference type="ARBA" id="ARBA00023239"/>
    </source>
</evidence>
<accession>E1X0Y0</accession>
<dbReference type="STRING" id="862908.BMS_1625"/>
<dbReference type="InterPro" id="IPR036428">
    <property type="entry name" value="PCD_sf"/>
</dbReference>
<dbReference type="eggNOG" id="COG2154">
    <property type="taxonomic scope" value="Bacteria"/>
</dbReference>
<evidence type="ECO:0000256" key="3">
    <source>
        <dbReference type="ARBA" id="ARBA00013252"/>
    </source>
</evidence>
<dbReference type="InterPro" id="IPR050376">
    <property type="entry name" value="Pterin-4-alpha-carb_dehyd"/>
</dbReference>
<dbReference type="RefSeq" id="WP_014244251.1">
    <property type="nucleotide sequence ID" value="NC_016620.1"/>
</dbReference>
<dbReference type="KEGG" id="bmx:BMS_1625"/>
<dbReference type="GO" id="GO:0008124">
    <property type="term" value="F:4-alpha-hydroxytetrahydrobiopterin dehydratase activity"/>
    <property type="evidence" value="ECO:0007669"/>
    <property type="project" value="UniProtKB-EC"/>
</dbReference>
<organism evidence="5 6">
    <name type="scientific">Halobacteriovorax marinus (strain ATCC BAA-682 / DSM 15412 / SJ)</name>
    <name type="common">Bacteriovorax marinus</name>
    <dbReference type="NCBI Taxonomy" id="862908"/>
    <lineage>
        <taxon>Bacteria</taxon>
        <taxon>Pseudomonadati</taxon>
        <taxon>Bdellovibrionota</taxon>
        <taxon>Bacteriovoracia</taxon>
        <taxon>Bacteriovoracales</taxon>
        <taxon>Halobacteriovoraceae</taxon>
        <taxon>Halobacteriovorax</taxon>
    </lineage>
</organism>
<dbReference type="PANTHER" id="PTHR42805:SF1">
    <property type="entry name" value="PTERIN-4-ALPHA-CARBINOLAMINE DEHYDRATASE-RELATED"/>
    <property type="match status" value="1"/>
</dbReference>
<dbReference type="GO" id="GO:0006729">
    <property type="term" value="P:tetrahydrobiopterin biosynthetic process"/>
    <property type="evidence" value="ECO:0007669"/>
    <property type="project" value="InterPro"/>
</dbReference>
<evidence type="ECO:0000256" key="1">
    <source>
        <dbReference type="ARBA" id="ARBA00001554"/>
    </source>
</evidence>
<evidence type="ECO:0000313" key="5">
    <source>
        <dbReference type="EMBL" id="CBW26469.1"/>
    </source>
</evidence>
<dbReference type="PANTHER" id="PTHR42805">
    <property type="entry name" value="PTERIN-4-ALPHA-CARBINOLAMINE DEHYDRATASE-RELATED"/>
    <property type="match status" value="1"/>
</dbReference>
<dbReference type="Proteomes" id="UP000008963">
    <property type="component" value="Chromosome"/>
</dbReference>
<dbReference type="InterPro" id="IPR001533">
    <property type="entry name" value="Pterin_deHydtase"/>
</dbReference>
<name>E1X0Y0_HALMS</name>
<dbReference type="SUPFAM" id="SSF55248">
    <property type="entry name" value="PCD-like"/>
    <property type="match status" value="1"/>
</dbReference>
<dbReference type="Pfam" id="PF01329">
    <property type="entry name" value="Pterin_4a"/>
    <property type="match status" value="1"/>
</dbReference>
<dbReference type="EC" id="4.2.1.96" evidence="3"/>
<proteinExistence type="inferred from homology"/>
<reference evidence="6" key="1">
    <citation type="journal article" date="2013" name="ISME J.">
        <title>A small predatory core genome in the divergent marine Bacteriovorax marinus SJ and the terrestrial Bdellovibrio bacteriovorus.</title>
        <authorList>
            <person name="Crossman L.C."/>
            <person name="Chen H."/>
            <person name="Cerdeno-Tarraga A.M."/>
            <person name="Brooks K."/>
            <person name="Quail M.A."/>
            <person name="Pineiro S.A."/>
            <person name="Hobley L."/>
            <person name="Sockett R.E."/>
            <person name="Bentley S.D."/>
            <person name="Parkhill J."/>
            <person name="Williams H.N."/>
            <person name="Stine O.C."/>
        </authorList>
    </citation>
    <scope>NUCLEOTIDE SEQUENCE [LARGE SCALE GENOMIC DNA]</scope>
    <source>
        <strain evidence="6">ATCC BAA-682 / DSM 15412 / SJ</strain>
    </source>
</reference>